<feature type="transmembrane region" description="Helical" evidence="13">
    <location>
        <begin position="28"/>
        <end position="46"/>
    </location>
</feature>
<evidence type="ECO:0000313" key="16">
    <source>
        <dbReference type="EMBL" id="EJS43407.1"/>
    </source>
</evidence>
<dbReference type="OrthoDB" id="16520at2759"/>
<evidence type="ECO:0000256" key="10">
    <source>
        <dbReference type="ARBA" id="ARBA00022989"/>
    </source>
</evidence>
<dbReference type="GO" id="GO:0005774">
    <property type="term" value="C:vacuolar membrane"/>
    <property type="evidence" value="ECO:0007669"/>
    <property type="project" value="UniProtKB-SubCell"/>
</dbReference>
<dbReference type="EMBL" id="ALIE01000098">
    <property type="protein sequence ID" value="EJS43407.1"/>
    <property type="molecule type" value="Genomic_DNA"/>
</dbReference>
<dbReference type="InterPro" id="IPR002469">
    <property type="entry name" value="Peptidase_S9B_N"/>
</dbReference>
<keyword evidence="12" id="KW-0325">Glycoprotein</keyword>
<dbReference type="PROSITE" id="PS00708">
    <property type="entry name" value="PRO_ENDOPEP_SER"/>
    <property type="match status" value="1"/>
</dbReference>
<keyword evidence="3" id="KW-0031">Aminopeptidase</keyword>
<dbReference type="PANTHER" id="PTHR11731:SF200">
    <property type="entry name" value="DIPEPTIDYL PEPTIDASE 10, ISOFORM B"/>
    <property type="match status" value="1"/>
</dbReference>
<dbReference type="PANTHER" id="PTHR11731">
    <property type="entry name" value="PROTEASE FAMILY S9B,C DIPEPTIDYL-PEPTIDASE IV-RELATED"/>
    <property type="match status" value="1"/>
</dbReference>
<evidence type="ECO:0000256" key="4">
    <source>
        <dbReference type="ARBA" id="ARBA00022554"/>
    </source>
</evidence>
<keyword evidence="17" id="KW-1185">Reference proteome</keyword>
<dbReference type="AlphaFoldDB" id="J8LMS9"/>
<dbReference type="InterPro" id="IPR029058">
    <property type="entry name" value="AB_hydrolase_fold"/>
</dbReference>
<name>J8LMS9_SACAR</name>
<dbReference type="HOGENOM" id="CLU_006105_0_1_1"/>
<dbReference type="FunFam" id="3.40.50.1820:FF:000003">
    <property type="entry name" value="Dipeptidyl peptidase 4"/>
    <property type="match status" value="1"/>
</dbReference>
<dbReference type="GO" id="GO:0008239">
    <property type="term" value="F:dipeptidyl-peptidase activity"/>
    <property type="evidence" value="ECO:0007669"/>
    <property type="project" value="TreeGrafter"/>
</dbReference>
<feature type="domain" description="Dipeptidylpeptidase IV N-terminal" evidence="15">
    <location>
        <begin position="149"/>
        <end position="509"/>
    </location>
</feature>
<dbReference type="Pfam" id="PF00930">
    <property type="entry name" value="DPPIV_N"/>
    <property type="match status" value="1"/>
</dbReference>
<dbReference type="InterPro" id="IPR050278">
    <property type="entry name" value="Serine_Prot_S9B/DPPIV"/>
</dbReference>
<keyword evidence="11 13" id="KW-0472">Membrane</keyword>
<evidence type="ECO:0000256" key="1">
    <source>
        <dbReference type="ARBA" id="ARBA00004576"/>
    </source>
</evidence>
<comment type="caution">
    <text evidence="16">The sequence shown here is derived from an EMBL/GenBank/DDBJ whole genome shotgun (WGS) entry which is preliminary data.</text>
</comment>
<evidence type="ECO:0000256" key="7">
    <source>
        <dbReference type="ARBA" id="ARBA00022801"/>
    </source>
</evidence>
<gene>
    <name evidence="16" type="ORF">SU7_1424</name>
</gene>
<keyword evidence="5" id="KW-0645">Protease</keyword>
<dbReference type="Gene3D" id="2.140.10.30">
    <property type="entry name" value="Dipeptidylpeptidase IV, N-terminal domain"/>
    <property type="match status" value="1"/>
</dbReference>
<dbReference type="Pfam" id="PF00326">
    <property type="entry name" value="Peptidase_S9"/>
    <property type="match status" value="1"/>
</dbReference>
<comment type="similarity">
    <text evidence="2">Belongs to the peptidase S9B family.</text>
</comment>
<evidence type="ECO:0000256" key="9">
    <source>
        <dbReference type="ARBA" id="ARBA00022968"/>
    </source>
</evidence>
<evidence type="ECO:0000256" key="2">
    <source>
        <dbReference type="ARBA" id="ARBA00006150"/>
    </source>
</evidence>
<evidence type="ECO:0000256" key="12">
    <source>
        <dbReference type="ARBA" id="ARBA00023180"/>
    </source>
</evidence>
<keyword evidence="8" id="KW-0720">Serine protease</keyword>
<evidence type="ECO:0000259" key="14">
    <source>
        <dbReference type="Pfam" id="PF00326"/>
    </source>
</evidence>
<evidence type="ECO:0000313" key="17">
    <source>
        <dbReference type="Proteomes" id="UP000006968"/>
    </source>
</evidence>
<keyword evidence="4" id="KW-0926">Vacuole</keyword>
<dbReference type="GO" id="GO:0005886">
    <property type="term" value="C:plasma membrane"/>
    <property type="evidence" value="ECO:0007669"/>
    <property type="project" value="TreeGrafter"/>
</dbReference>
<comment type="subcellular location">
    <subcellularLocation>
        <location evidence="1">Vacuole membrane</location>
        <topology evidence="1">Single-pass type II membrane protein</topology>
    </subcellularLocation>
</comment>
<proteinExistence type="inferred from homology"/>
<dbReference type="SUPFAM" id="SSF82171">
    <property type="entry name" value="DPP6 N-terminal domain-like"/>
    <property type="match status" value="1"/>
</dbReference>
<evidence type="ECO:0000256" key="11">
    <source>
        <dbReference type="ARBA" id="ARBA00023136"/>
    </source>
</evidence>
<evidence type="ECO:0000256" key="3">
    <source>
        <dbReference type="ARBA" id="ARBA00022438"/>
    </source>
</evidence>
<keyword evidence="6 13" id="KW-0812">Transmembrane</keyword>
<sequence length="819" mass="93412">MEGGEEEIERIPDELFNSRKKKQLLDKVIRIGILFVLLIWGTVLLLRSIPHHSVTPDYQEPDSNYTKNGKLKVSFANVRNNTFQPNYHSLQWINANKGEDGDLGLYVTFINDSYVAKSVYEDSYNSVLLKGKTFLHNGQNLTVQSITASPDLKQLLIRTNSVQNWRHSTFGSYFVYNEESASFDLIGNDAALAIWSPNSNNVAYVQDNNIYVYSTASKKTVRTVTDDGSSLLFNGKPDWVYEEEVFEDDKVVWWSPTGDYLAFLKIDESEVGEFIIPYYVQNDKDVYPEVRSIKYPKSGTPNPRAELWVYSMKDGSSFNPRINGDKKDTNLLITEVTWVGDGNVLVKTTDRSSDLLTVYLIDTIANTSHVVRNESARGGWWEITHNTLFIPKNETLNRPHNGYVDILPINGYNHLAYFENSNNSHFTKLTEGEWEVVNGPLAFDSKNDRLYFISTQKNSTERHLYYVNLQSPDEIIKVTDISKDGAYDVSFSSGKRFGLLTYKGPKVPYQKIIDFHSLKTDKHVEGNVLGETLYYLERNEEISKALENYSIPKKSFKELNLGKDEFGTDIFVNAYEILPNDFEETLSNHYPVFFFAYGGPNSQQVIKMFSVGFNEVVASQLNAIVVVVDGRGTGFKGQSFRSLVRDRLGDYEARDQISAAALYSSLSFVDSEKISLFGWSYGGYLTLKTLEKDAGKHFKYGMSVAPVTDWRFYDSVYTERYMHTPQENFDGYVESSVHNVTSLAQANRFLLMHGTGDDNVHFQNSLKFLDLLNLNGVENYDVHVFPDSDHSIRYHNANVIVFDKLLAWARHAFNGEFVK</sequence>
<keyword evidence="9" id="KW-0735">Signal-anchor</keyword>
<evidence type="ECO:0000259" key="15">
    <source>
        <dbReference type="Pfam" id="PF00930"/>
    </source>
</evidence>
<evidence type="ECO:0000256" key="5">
    <source>
        <dbReference type="ARBA" id="ARBA00022670"/>
    </source>
</evidence>
<keyword evidence="7" id="KW-0378">Hydrolase</keyword>
<evidence type="ECO:0000256" key="8">
    <source>
        <dbReference type="ARBA" id="ARBA00022825"/>
    </source>
</evidence>
<protein>
    <submittedName>
        <fullName evidence="16">Dap2p</fullName>
    </submittedName>
</protein>
<accession>J8LMS9</accession>
<organism evidence="16 17">
    <name type="scientific">Saccharomyces arboricola (strain H-6 / AS 2.3317 / CBS 10644)</name>
    <name type="common">Yeast</name>
    <dbReference type="NCBI Taxonomy" id="1160507"/>
    <lineage>
        <taxon>Eukaryota</taxon>
        <taxon>Fungi</taxon>
        <taxon>Dikarya</taxon>
        <taxon>Ascomycota</taxon>
        <taxon>Saccharomycotina</taxon>
        <taxon>Saccharomycetes</taxon>
        <taxon>Saccharomycetales</taxon>
        <taxon>Saccharomycetaceae</taxon>
        <taxon>Saccharomyces</taxon>
    </lineage>
</organism>
<dbReference type="GO" id="GO:0004252">
    <property type="term" value="F:serine-type endopeptidase activity"/>
    <property type="evidence" value="ECO:0007669"/>
    <property type="project" value="InterPro"/>
</dbReference>
<dbReference type="Proteomes" id="UP000006968">
    <property type="component" value="Chromosome VIII"/>
</dbReference>
<dbReference type="Gene3D" id="3.40.50.1820">
    <property type="entry name" value="alpha/beta hydrolase"/>
    <property type="match status" value="1"/>
</dbReference>
<dbReference type="InterPro" id="IPR001375">
    <property type="entry name" value="Peptidase_S9_cat"/>
</dbReference>
<dbReference type="SUPFAM" id="SSF53474">
    <property type="entry name" value="alpha/beta-Hydrolases"/>
    <property type="match status" value="1"/>
</dbReference>
<evidence type="ECO:0000256" key="6">
    <source>
        <dbReference type="ARBA" id="ARBA00022692"/>
    </source>
</evidence>
<keyword evidence="10 13" id="KW-1133">Transmembrane helix</keyword>
<dbReference type="GO" id="GO:0004177">
    <property type="term" value="F:aminopeptidase activity"/>
    <property type="evidence" value="ECO:0007669"/>
    <property type="project" value="UniProtKB-KW"/>
</dbReference>
<feature type="domain" description="Peptidase S9 prolyl oligopeptidase catalytic" evidence="14">
    <location>
        <begin position="613"/>
        <end position="815"/>
    </location>
</feature>
<reference evidence="16 17" key="1">
    <citation type="journal article" date="2013" name="BMC Genomics">
        <title>High quality de novo sequencing and assembly of the Saccharomyces arboricolus genome.</title>
        <authorList>
            <person name="Liti G."/>
            <person name="Nguyen Ba A.N."/>
            <person name="Blythe M."/>
            <person name="Mueller C.A."/>
            <person name="Bergstroem A."/>
            <person name="Cubillos F.A."/>
            <person name="Dafhnis-Calas F."/>
            <person name="Khoshraftar S."/>
            <person name="Malla S."/>
            <person name="Mehta N."/>
            <person name="Siow C.C."/>
            <person name="Warringer J."/>
            <person name="Moses A.M."/>
            <person name="Louis E.J."/>
            <person name="Nieduszynski C.A."/>
        </authorList>
    </citation>
    <scope>NUCLEOTIDE SEQUENCE [LARGE SCALE GENOMIC DNA]</scope>
    <source>
        <strain evidence="17">H-6 / AS 2.3317 / CBS 10644</strain>
    </source>
</reference>
<dbReference type="GO" id="GO:0006508">
    <property type="term" value="P:proteolysis"/>
    <property type="evidence" value="ECO:0007669"/>
    <property type="project" value="UniProtKB-KW"/>
</dbReference>
<dbReference type="InterPro" id="IPR002471">
    <property type="entry name" value="Pept_S9_AS"/>
</dbReference>
<evidence type="ECO:0000256" key="13">
    <source>
        <dbReference type="SAM" id="Phobius"/>
    </source>
</evidence>